<accession>A0ACC2PZT2</accession>
<reference evidence="1" key="1">
    <citation type="submission" date="2023-04" db="EMBL/GenBank/DDBJ databases">
        <title>A chromosome-level genome assembly of the parasitoid wasp Eretmocerus hayati.</title>
        <authorList>
            <person name="Zhong Y."/>
            <person name="Liu S."/>
            <person name="Liu Y."/>
        </authorList>
    </citation>
    <scope>NUCLEOTIDE SEQUENCE</scope>
    <source>
        <strain evidence="1">ZJU_SS_LIU_2023</strain>
    </source>
</reference>
<evidence type="ECO:0000313" key="2">
    <source>
        <dbReference type="Proteomes" id="UP001239111"/>
    </source>
</evidence>
<sequence>LEMSSSLGQDYDEFKFARENQLGTNDIEESLHNFNNNSLDTFGLECCQLCDKKFETKRDRQTHIVLVHLRSVRIKVRKISYPKNIEGQSNNTYLLEKEHTSDLKITLKKQSAVIGDCLKLKLKKSPASESFTVVSAVFGSDKESVKQDNELAETQEKDCKDESEEEKKTEDSFINVMLNQEDNYDDDDNLGSDPDNNPLENSERPSMDNNEGDSGVGSDSVNPLEREDQNVDDLHTDSISNVDPAESTENDQEESDILEATCRETIENLKKLGEQSSSRSELLESSEETIEQPKTNEKEEEEKTTEVRSIPDPIPELRGNSEISIVPRSALMPEQPRRSSMNNVETEILPVGGNSHSSFSWTRVTENSSRHSEENGCEVTDKDNSDNAENAGSLLQNFLIEQQRNQNETNNGPTLETEYVSLERLADTVNTCRVCNEKFKDIAHLDAHRSKAGHYQCNIPECTSLVFTTPAELSTHKSHVHAAPASPSLSVSPHLSQNSPHSSRSPHLNQASPHLNSHSPHSPSVQGGQVPQGSPITSPHASSPSYGTQSPNTYPPVSLEQLPAPVQQLAQQVQRMPLPQQQQPGGLPPGVTMTSGGNYYQAQGRPPMYRVQAPVQYPPHLTHMYPQYGGHYGQMGMQSQMQPQMLQQMPRGRYPAMIPGQRAPRMPQVHVSSPVPRPRLKRPMMPQPGQVPQQLQGQSPGAPKQRRMDVLLPGGSEDADCHVIAQQKRNDGLPVIQNVQGGATVQASSRSDSTIHLTDSITLSVRQPGHNPAQVNAMVQGAKKPDASAVANVLAARGITVTPASSRKSLDQSSQPQQQQQTQQQKQLSALNLNSAISIIPASSQKKQQEQQGQFAVPQNKQNKQQTSEVERPPRPPTVDLTQDSPSLLPARRGRPPRMPVPLTCQVCDKRFQSQEILAQHMATHRTTNKLHHKCNLCPAQYPTAQALATHKNTYHREADASFPQNGNIELALPVVDLKSAQTLNRLAGLGIKSYIPLSQLSAQTGGYFALPIVSIDGARNPNSSNLAALGAASILSLGPLKHLSNR</sequence>
<comment type="caution">
    <text evidence="1">The sequence shown here is derived from an EMBL/GenBank/DDBJ whole genome shotgun (WGS) entry which is preliminary data.</text>
</comment>
<organism evidence="1 2">
    <name type="scientific">Eretmocerus hayati</name>
    <dbReference type="NCBI Taxonomy" id="131215"/>
    <lineage>
        <taxon>Eukaryota</taxon>
        <taxon>Metazoa</taxon>
        <taxon>Ecdysozoa</taxon>
        <taxon>Arthropoda</taxon>
        <taxon>Hexapoda</taxon>
        <taxon>Insecta</taxon>
        <taxon>Pterygota</taxon>
        <taxon>Neoptera</taxon>
        <taxon>Endopterygota</taxon>
        <taxon>Hymenoptera</taxon>
        <taxon>Apocrita</taxon>
        <taxon>Proctotrupomorpha</taxon>
        <taxon>Chalcidoidea</taxon>
        <taxon>Aphelinidae</taxon>
        <taxon>Aphelininae</taxon>
        <taxon>Eretmocerus</taxon>
    </lineage>
</organism>
<evidence type="ECO:0000313" key="1">
    <source>
        <dbReference type="EMBL" id="KAJ8688411.1"/>
    </source>
</evidence>
<proteinExistence type="predicted"/>
<keyword evidence="2" id="KW-1185">Reference proteome</keyword>
<dbReference type="Proteomes" id="UP001239111">
    <property type="component" value="Chromosome 1"/>
</dbReference>
<feature type="non-terminal residue" evidence="1">
    <location>
        <position position="1"/>
    </location>
</feature>
<dbReference type="EMBL" id="CM056741">
    <property type="protein sequence ID" value="KAJ8688411.1"/>
    <property type="molecule type" value="Genomic_DNA"/>
</dbReference>
<gene>
    <name evidence="1" type="ORF">QAD02_024206</name>
</gene>
<name>A0ACC2PZT2_9HYME</name>
<protein>
    <submittedName>
        <fullName evidence="1">Uncharacterized protein</fullName>
    </submittedName>
</protein>